<dbReference type="InterPro" id="IPR036910">
    <property type="entry name" value="HMG_box_dom_sf"/>
</dbReference>
<dbReference type="SMART" id="SM00398">
    <property type="entry name" value="HMG"/>
    <property type="match status" value="2"/>
</dbReference>
<dbReference type="Pfam" id="PF00505">
    <property type="entry name" value="HMG_box"/>
    <property type="match status" value="1"/>
</dbReference>
<dbReference type="Proteomes" id="UP000186922">
    <property type="component" value="Unassembled WGS sequence"/>
</dbReference>
<name>A0A1D1V6C9_RAMVA</name>
<evidence type="ECO:0000256" key="1">
    <source>
        <dbReference type="ARBA" id="ARBA00004123"/>
    </source>
</evidence>
<dbReference type="CDD" id="cd21978">
    <property type="entry name" value="HMG-box_HMGB_rpt1"/>
    <property type="match status" value="1"/>
</dbReference>
<keyword evidence="4 5" id="KW-0539">Nucleus</keyword>
<dbReference type="GO" id="GO:0005634">
    <property type="term" value="C:nucleus"/>
    <property type="evidence" value="ECO:0007669"/>
    <property type="project" value="UniProtKB-SubCell"/>
</dbReference>
<keyword evidence="8" id="KW-1185">Reference proteome</keyword>
<comment type="similarity">
    <text evidence="2">Belongs to the HMGB family.</text>
</comment>
<dbReference type="SUPFAM" id="SSF47095">
    <property type="entry name" value="HMG-box"/>
    <property type="match status" value="2"/>
</dbReference>
<dbReference type="Gene3D" id="1.10.30.10">
    <property type="entry name" value="High mobility group box domain"/>
    <property type="match status" value="2"/>
</dbReference>
<dbReference type="STRING" id="947166.A0A1D1V6C9"/>
<evidence type="ECO:0000256" key="5">
    <source>
        <dbReference type="PROSITE-ProRule" id="PRU00267"/>
    </source>
</evidence>
<protein>
    <recommendedName>
        <fullName evidence="6">HMG box domain-containing protein</fullName>
    </recommendedName>
</protein>
<dbReference type="PRINTS" id="PR00886">
    <property type="entry name" value="HIGHMOBLTY12"/>
</dbReference>
<dbReference type="AlphaFoldDB" id="A0A1D1V6C9"/>
<evidence type="ECO:0000256" key="4">
    <source>
        <dbReference type="ARBA" id="ARBA00023242"/>
    </source>
</evidence>
<comment type="subcellular location">
    <subcellularLocation>
        <location evidence="1">Nucleus</location>
    </subcellularLocation>
</comment>
<dbReference type="GO" id="GO:0003677">
    <property type="term" value="F:DNA binding"/>
    <property type="evidence" value="ECO:0007669"/>
    <property type="project" value="UniProtKB-UniRule"/>
</dbReference>
<dbReference type="PANTHER" id="PTHR48112">
    <property type="entry name" value="HIGH MOBILITY GROUP PROTEIN DSP1"/>
    <property type="match status" value="1"/>
</dbReference>
<dbReference type="InterPro" id="IPR050342">
    <property type="entry name" value="HMGB"/>
</dbReference>
<dbReference type="PANTHER" id="PTHR48112:SF32">
    <property type="entry name" value="HIGH MOBILITY GROUP PROTEIN B3"/>
    <property type="match status" value="1"/>
</dbReference>
<reference evidence="7 8" key="1">
    <citation type="journal article" date="2016" name="Nat. Commun.">
        <title>Extremotolerant tardigrade genome and improved radiotolerance of human cultured cells by tardigrade-unique protein.</title>
        <authorList>
            <person name="Hashimoto T."/>
            <person name="Horikawa D.D."/>
            <person name="Saito Y."/>
            <person name="Kuwahara H."/>
            <person name="Kozuka-Hata H."/>
            <person name="Shin-I T."/>
            <person name="Minakuchi Y."/>
            <person name="Ohishi K."/>
            <person name="Motoyama A."/>
            <person name="Aizu T."/>
            <person name="Enomoto A."/>
            <person name="Kondo K."/>
            <person name="Tanaka S."/>
            <person name="Hara Y."/>
            <person name="Koshikawa S."/>
            <person name="Sagara H."/>
            <person name="Miura T."/>
            <person name="Yokobori S."/>
            <person name="Miyagawa K."/>
            <person name="Suzuki Y."/>
            <person name="Kubo T."/>
            <person name="Oyama M."/>
            <person name="Kohara Y."/>
            <person name="Fujiyama A."/>
            <person name="Arakawa K."/>
            <person name="Katayama T."/>
            <person name="Toyoda A."/>
            <person name="Kunieda T."/>
        </authorList>
    </citation>
    <scope>NUCLEOTIDE SEQUENCE [LARGE SCALE GENOMIC DNA]</scope>
    <source>
        <strain evidence="7 8">YOKOZUNA-1</strain>
    </source>
</reference>
<sequence>MPKIPGKPQGRLSAYAFFLKISRDELKQKFPGAHISFGEFSKKCSEKWKSMDDQAKGRFVHLATRDKERHKLEMAQYGPAVKVGKGSLGGKVKRPKRDENAPKKPLTAFFWFCHDERANAKAAVGAVGLPISVGDIAKELGRRWAVVSAERKDRYDRLAAKDKERYEKEMEVYKQQMAGGFHAPSLLTTE</sequence>
<dbReference type="InterPro" id="IPR009071">
    <property type="entry name" value="HMG_box_dom"/>
</dbReference>
<dbReference type="PROSITE" id="PS50118">
    <property type="entry name" value="HMG_BOX_2"/>
    <property type="match status" value="2"/>
</dbReference>
<keyword evidence="3 5" id="KW-0238">DNA-binding</keyword>
<feature type="domain" description="HMG box" evidence="6">
    <location>
        <begin position="8"/>
        <end position="78"/>
    </location>
</feature>
<feature type="DNA-binding region" description="HMG box" evidence="5">
    <location>
        <begin position="8"/>
        <end position="78"/>
    </location>
</feature>
<dbReference type="OrthoDB" id="1919336at2759"/>
<dbReference type="EMBL" id="BDGG01000003">
    <property type="protein sequence ID" value="GAU96420.1"/>
    <property type="molecule type" value="Genomic_DNA"/>
</dbReference>
<feature type="domain" description="HMG box" evidence="6">
    <location>
        <begin position="102"/>
        <end position="174"/>
    </location>
</feature>
<proteinExistence type="inferred from homology"/>
<evidence type="ECO:0000259" key="6">
    <source>
        <dbReference type="PROSITE" id="PS50118"/>
    </source>
</evidence>
<evidence type="ECO:0000313" key="8">
    <source>
        <dbReference type="Proteomes" id="UP000186922"/>
    </source>
</evidence>
<comment type="caution">
    <text evidence="7">The sequence shown here is derived from an EMBL/GenBank/DDBJ whole genome shotgun (WGS) entry which is preliminary data.</text>
</comment>
<feature type="DNA-binding region" description="HMG box" evidence="5">
    <location>
        <begin position="102"/>
        <end position="174"/>
    </location>
</feature>
<accession>A0A1D1V6C9</accession>
<evidence type="ECO:0000313" key="7">
    <source>
        <dbReference type="EMBL" id="GAU96420.1"/>
    </source>
</evidence>
<organism evidence="7 8">
    <name type="scientific">Ramazzottius varieornatus</name>
    <name type="common">Water bear</name>
    <name type="synonym">Tardigrade</name>
    <dbReference type="NCBI Taxonomy" id="947166"/>
    <lineage>
        <taxon>Eukaryota</taxon>
        <taxon>Metazoa</taxon>
        <taxon>Ecdysozoa</taxon>
        <taxon>Tardigrada</taxon>
        <taxon>Eutardigrada</taxon>
        <taxon>Parachela</taxon>
        <taxon>Hypsibioidea</taxon>
        <taxon>Ramazzottiidae</taxon>
        <taxon>Ramazzottius</taxon>
    </lineage>
</organism>
<evidence type="ECO:0000256" key="3">
    <source>
        <dbReference type="ARBA" id="ARBA00023125"/>
    </source>
</evidence>
<dbReference type="Pfam" id="PF09011">
    <property type="entry name" value="HMG_box_2"/>
    <property type="match status" value="1"/>
</dbReference>
<evidence type="ECO:0000256" key="2">
    <source>
        <dbReference type="ARBA" id="ARBA00008774"/>
    </source>
</evidence>
<gene>
    <name evidence="7" type="primary">RvY_07871-1</name>
    <name evidence="7" type="synonym">RvY_07871.1</name>
    <name evidence="7" type="ORF">RvY_07871</name>
</gene>